<keyword evidence="9" id="KW-1185">Reference proteome</keyword>
<evidence type="ECO:0000256" key="7">
    <source>
        <dbReference type="SAM" id="MobiDB-lite"/>
    </source>
</evidence>
<dbReference type="InterPro" id="IPR007248">
    <property type="entry name" value="Mpv17_PMP22"/>
</dbReference>
<feature type="compositionally biased region" description="Gly residues" evidence="7">
    <location>
        <begin position="61"/>
        <end position="88"/>
    </location>
</feature>
<feature type="transmembrane region" description="Helical" evidence="6">
    <location>
        <begin position="186"/>
        <end position="203"/>
    </location>
</feature>
<comment type="similarity">
    <text evidence="2 6">Belongs to the peroxisomal membrane protein PXMP2/4 family.</text>
</comment>
<dbReference type="Proteomes" id="UP000256970">
    <property type="component" value="Unassembled WGS sequence"/>
</dbReference>
<organism evidence="8 9">
    <name type="scientific">Tetradesmus obliquus</name>
    <name type="common">Green alga</name>
    <name type="synonym">Acutodesmus obliquus</name>
    <dbReference type="NCBI Taxonomy" id="3088"/>
    <lineage>
        <taxon>Eukaryota</taxon>
        <taxon>Viridiplantae</taxon>
        <taxon>Chlorophyta</taxon>
        <taxon>core chlorophytes</taxon>
        <taxon>Chlorophyceae</taxon>
        <taxon>CS clade</taxon>
        <taxon>Sphaeropleales</taxon>
        <taxon>Scenedesmaceae</taxon>
        <taxon>Tetradesmus</taxon>
    </lineage>
</organism>
<sequence length="269" mass="28678">MINSSSKVGTCRLLPRLGQSFPSGASSRLYAQHSNRQLTGIHSSRSSRQHNSSWQVRAEVGAGGGSSGSGGKGKGYSSGGGSSGSGPNSEGGGGLFAAYSNALQQHPLLVKALTTAFLSAIGNLICQVFIEKQDLDKLDWKRINTFTLLGLLWVAPCLHFWYGSLNKIVTLQGNAGALARMACDQLGFAPLFVGSMMAILTAVDGKSDKVIETLKADLPSAIKANWALWVPAQFLNFRFVPAQYQVLFSNVVALAWNVYFSFATRPKTA</sequence>
<gene>
    <name evidence="8" type="ORF">BQ4739_LOCUS3427</name>
</gene>
<evidence type="ECO:0000256" key="4">
    <source>
        <dbReference type="ARBA" id="ARBA00022989"/>
    </source>
</evidence>
<feature type="transmembrane region" description="Helical" evidence="6">
    <location>
        <begin position="142"/>
        <end position="165"/>
    </location>
</feature>
<protein>
    <submittedName>
        <fullName evidence="8">Uncharacterized protein</fullName>
    </submittedName>
</protein>
<feature type="compositionally biased region" description="Low complexity" evidence="7">
    <location>
        <begin position="42"/>
        <end position="53"/>
    </location>
</feature>
<evidence type="ECO:0000313" key="9">
    <source>
        <dbReference type="Proteomes" id="UP000256970"/>
    </source>
</evidence>
<dbReference type="PANTHER" id="PTHR11266">
    <property type="entry name" value="PEROXISOMAL MEMBRANE PROTEIN 2, PXMP2 MPV17"/>
    <property type="match status" value="1"/>
</dbReference>
<feature type="transmembrane region" description="Helical" evidence="6">
    <location>
        <begin position="242"/>
        <end position="262"/>
    </location>
</feature>
<accession>A0A383VBB4</accession>
<dbReference type="AlphaFoldDB" id="A0A383VBB4"/>
<dbReference type="GO" id="GO:0005737">
    <property type="term" value="C:cytoplasm"/>
    <property type="evidence" value="ECO:0007669"/>
    <property type="project" value="TreeGrafter"/>
</dbReference>
<comment type="subcellular location">
    <subcellularLocation>
        <location evidence="1">Membrane</location>
        <topology evidence="1">Multi-pass membrane protein</topology>
    </subcellularLocation>
</comment>
<evidence type="ECO:0000256" key="2">
    <source>
        <dbReference type="ARBA" id="ARBA00006824"/>
    </source>
</evidence>
<proteinExistence type="inferred from homology"/>
<dbReference type="GO" id="GO:0016020">
    <property type="term" value="C:membrane"/>
    <property type="evidence" value="ECO:0007669"/>
    <property type="project" value="UniProtKB-SubCell"/>
</dbReference>
<keyword evidence="4 6" id="KW-1133">Transmembrane helix</keyword>
<evidence type="ECO:0000256" key="3">
    <source>
        <dbReference type="ARBA" id="ARBA00022692"/>
    </source>
</evidence>
<evidence type="ECO:0000313" key="8">
    <source>
        <dbReference type="EMBL" id="SZX62848.1"/>
    </source>
</evidence>
<dbReference type="Pfam" id="PF04117">
    <property type="entry name" value="Mpv17_PMP22"/>
    <property type="match status" value="1"/>
</dbReference>
<dbReference type="EMBL" id="FNXT01000268">
    <property type="protein sequence ID" value="SZX62848.1"/>
    <property type="molecule type" value="Genomic_DNA"/>
</dbReference>
<evidence type="ECO:0000256" key="5">
    <source>
        <dbReference type="ARBA" id="ARBA00023136"/>
    </source>
</evidence>
<reference evidence="8 9" key="1">
    <citation type="submission" date="2016-10" db="EMBL/GenBank/DDBJ databases">
        <authorList>
            <person name="Cai Z."/>
        </authorList>
    </citation>
    <scope>NUCLEOTIDE SEQUENCE [LARGE SCALE GENOMIC DNA]</scope>
</reference>
<keyword evidence="5 6" id="KW-0472">Membrane</keyword>
<dbReference type="STRING" id="3088.A0A383VBB4"/>
<name>A0A383VBB4_TETOB</name>
<evidence type="ECO:0000256" key="1">
    <source>
        <dbReference type="ARBA" id="ARBA00004141"/>
    </source>
</evidence>
<keyword evidence="3 6" id="KW-0812">Transmembrane</keyword>
<evidence type="ECO:0000256" key="6">
    <source>
        <dbReference type="RuleBase" id="RU363053"/>
    </source>
</evidence>
<feature type="region of interest" description="Disordered" evidence="7">
    <location>
        <begin position="38"/>
        <end position="88"/>
    </location>
</feature>
<feature type="transmembrane region" description="Helical" evidence="6">
    <location>
        <begin position="108"/>
        <end position="130"/>
    </location>
</feature>
<dbReference type="PANTHER" id="PTHR11266:SF80">
    <property type="entry name" value="PEROXISOMAL MEMBRANE PROTEIN 2"/>
    <property type="match status" value="1"/>
</dbReference>